<dbReference type="Proteomes" id="UP000006265">
    <property type="component" value="Unassembled WGS sequence"/>
</dbReference>
<dbReference type="GO" id="GO:0043041">
    <property type="term" value="P:amino acid activation for nonribosomal peptide biosynthetic process"/>
    <property type="evidence" value="ECO:0007669"/>
    <property type="project" value="TreeGrafter"/>
</dbReference>
<protein>
    <submittedName>
        <fullName evidence="4">AMP-binding enzyme family protein</fullName>
    </submittedName>
</protein>
<dbReference type="GO" id="GO:0005829">
    <property type="term" value="C:cytosol"/>
    <property type="evidence" value="ECO:0007669"/>
    <property type="project" value="TreeGrafter"/>
</dbReference>
<organism evidence="4 5">
    <name type="scientific">Mycolicibacterium hassiacum (strain DSM 44199 / CIP 105218 / JCM 12690 / 3849)</name>
    <name type="common">Mycobacterium hassiacum</name>
    <dbReference type="NCBI Taxonomy" id="1122247"/>
    <lineage>
        <taxon>Bacteria</taxon>
        <taxon>Bacillati</taxon>
        <taxon>Actinomycetota</taxon>
        <taxon>Actinomycetes</taxon>
        <taxon>Mycobacteriales</taxon>
        <taxon>Mycobacteriaceae</taxon>
        <taxon>Mycolicibacterium</taxon>
    </lineage>
</organism>
<proteinExistence type="predicted"/>
<dbReference type="AlphaFoldDB" id="K5BDT5"/>
<accession>K5BDT5</accession>
<dbReference type="EMBL" id="AMRA01000122">
    <property type="protein sequence ID" value="EKF21691.1"/>
    <property type="molecule type" value="Genomic_DNA"/>
</dbReference>
<comment type="caution">
    <text evidence="4">The sequence shown here is derived from an EMBL/GenBank/DDBJ whole genome shotgun (WGS) entry which is preliminary data.</text>
</comment>
<dbReference type="GO" id="GO:0031177">
    <property type="term" value="F:phosphopantetheine binding"/>
    <property type="evidence" value="ECO:0007669"/>
    <property type="project" value="TreeGrafter"/>
</dbReference>
<dbReference type="InterPro" id="IPR000873">
    <property type="entry name" value="AMP-dep_synth/lig_dom"/>
</dbReference>
<feature type="domain" description="AMP-dependent synthetase/ligase" evidence="3">
    <location>
        <begin position="1"/>
        <end position="153"/>
    </location>
</feature>
<evidence type="ECO:0000313" key="4">
    <source>
        <dbReference type="EMBL" id="EKF21691.1"/>
    </source>
</evidence>
<keyword evidence="2" id="KW-0597">Phosphoprotein</keyword>
<dbReference type="FunFam" id="2.30.38.10:FF:000001">
    <property type="entry name" value="Non-ribosomal peptide synthetase PvdI"/>
    <property type="match status" value="1"/>
</dbReference>
<dbReference type="GO" id="GO:0044550">
    <property type="term" value="P:secondary metabolite biosynthetic process"/>
    <property type="evidence" value="ECO:0007669"/>
    <property type="project" value="TreeGrafter"/>
</dbReference>
<feature type="non-terminal residue" evidence="4">
    <location>
        <position position="197"/>
    </location>
</feature>
<dbReference type="eggNOG" id="COG1020">
    <property type="taxonomic scope" value="Bacteria"/>
</dbReference>
<sequence>MAFDVSVWEIFGALLRGGRLVVVPEEVTVSPEDFQALLVAERVDVLTQTPSAVGVLSPEVLADTALAVVGEACSADVVDRWAPGRTMINAYGPTETTMCVAISAPLRPGSGVPPIGFPVAYAALFVLDAWLRPVAAGVVGELYVAGAGVAVGYVGRSGLTASRFVACPFGRPGMRMYRTGDLVRWDERGQLHYLGRV</sequence>
<dbReference type="SUPFAM" id="SSF56801">
    <property type="entry name" value="Acetyl-CoA synthetase-like"/>
    <property type="match status" value="1"/>
</dbReference>
<evidence type="ECO:0000256" key="2">
    <source>
        <dbReference type="ARBA" id="ARBA00022553"/>
    </source>
</evidence>
<dbReference type="Gene3D" id="2.30.38.10">
    <property type="entry name" value="Luciferase, Domain 3"/>
    <property type="match status" value="1"/>
</dbReference>
<dbReference type="PANTHER" id="PTHR45527:SF14">
    <property type="entry name" value="PLIPASTATIN SYNTHASE SUBUNIT B"/>
    <property type="match status" value="1"/>
</dbReference>
<dbReference type="PANTHER" id="PTHR45527">
    <property type="entry name" value="NONRIBOSOMAL PEPTIDE SYNTHETASE"/>
    <property type="match status" value="1"/>
</dbReference>
<keyword evidence="1" id="KW-0596">Phosphopantetheine</keyword>
<evidence type="ECO:0000256" key="1">
    <source>
        <dbReference type="ARBA" id="ARBA00022450"/>
    </source>
</evidence>
<dbReference type="Pfam" id="PF00501">
    <property type="entry name" value="AMP-binding"/>
    <property type="match status" value="1"/>
</dbReference>
<evidence type="ECO:0000313" key="5">
    <source>
        <dbReference type="Proteomes" id="UP000006265"/>
    </source>
</evidence>
<keyword evidence="5" id="KW-1185">Reference proteome</keyword>
<reference evidence="4 5" key="1">
    <citation type="journal article" date="2012" name="J. Bacteriol.">
        <title>Genome sequence of Mycobacterium hassiacum DSM 44199, a rare source of heat-stable mycobacterial proteins.</title>
        <authorList>
            <person name="Tiago I."/>
            <person name="Maranha A."/>
            <person name="Mendes V."/>
            <person name="Alarico S."/>
            <person name="Moynihan P.J."/>
            <person name="Clarke A.J."/>
            <person name="Macedo-Ribeiro S."/>
            <person name="Pereira P.J."/>
            <person name="Empadinhas N."/>
        </authorList>
    </citation>
    <scope>NUCLEOTIDE SEQUENCE [LARGE SCALE GENOMIC DNA]</scope>
    <source>
        <strain evidence="5">DSM 44199 / CIP 105218 / JCM 12690 / 3849</strain>
    </source>
</reference>
<name>K5BDT5_MYCHD</name>
<gene>
    <name evidence="4" type="ORF">C731_4333</name>
</gene>
<dbReference type="Gene3D" id="3.40.50.980">
    <property type="match status" value="1"/>
</dbReference>
<evidence type="ECO:0000259" key="3">
    <source>
        <dbReference type="Pfam" id="PF00501"/>
    </source>
</evidence>